<keyword evidence="1" id="KW-0813">Transport</keyword>
<accession>A0A059AE98</accession>
<dbReference type="Gene3D" id="3.40.50.1000">
    <property type="entry name" value="HAD superfamily/HAD-like"/>
    <property type="match status" value="1"/>
</dbReference>
<reference evidence="3" key="1">
    <citation type="submission" date="2013-07" db="EMBL/GenBank/DDBJ databases">
        <title>The genome of Eucalyptus grandis.</title>
        <authorList>
            <person name="Schmutz J."/>
            <person name="Hayes R."/>
            <person name="Myburg A."/>
            <person name="Tuskan G."/>
            <person name="Grattapaglia D."/>
            <person name="Rokhsar D.S."/>
        </authorList>
    </citation>
    <scope>NUCLEOTIDE SEQUENCE</scope>
    <source>
        <tissue evidence="3">Leaf extractions</tissue>
    </source>
</reference>
<comment type="function">
    <text evidence="1">Essential component of the TIM23 complex, a complex that mediates the translocation of transit peptide-containing proteins across the mitochondrial inner membrane.</text>
</comment>
<keyword evidence="1" id="KW-0496">Mitochondrion</keyword>
<dbReference type="InterPro" id="IPR036412">
    <property type="entry name" value="HAD-like_sf"/>
</dbReference>
<evidence type="ECO:0000256" key="1">
    <source>
        <dbReference type="RuleBase" id="RU365079"/>
    </source>
</evidence>
<dbReference type="SMART" id="SM00577">
    <property type="entry name" value="CPDc"/>
    <property type="match status" value="1"/>
</dbReference>
<name>A0A059AE98_EUCGR</name>
<dbReference type="FunFam" id="3.40.50.1000:FF:000257">
    <property type="entry name" value="Haloacid dehalogenase-like hydrolase (HAD) superfamily protein"/>
    <property type="match status" value="1"/>
</dbReference>
<keyword evidence="1" id="KW-0809">Transit peptide</keyword>
<evidence type="ECO:0000313" key="3">
    <source>
        <dbReference type="EMBL" id="KCW51931.1"/>
    </source>
</evidence>
<dbReference type="STRING" id="71139.A0A059AE98"/>
<keyword evidence="1" id="KW-0811">Translocation</keyword>
<dbReference type="eggNOG" id="ENOG502QR82">
    <property type="taxonomic scope" value="Eukaryota"/>
</dbReference>
<dbReference type="PROSITE" id="PS50969">
    <property type="entry name" value="FCP1"/>
    <property type="match status" value="1"/>
</dbReference>
<protein>
    <recommendedName>
        <fullName evidence="1">Mitochondrial import inner membrane translocase subunit TIM50</fullName>
    </recommendedName>
</protein>
<dbReference type="InterPro" id="IPR023214">
    <property type="entry name" value="HAD_sf"/>
</dbReference>
<dbReference type="Pfam" id="PF03031">
    <property type="entry name" value="NIF"/>
    <property type="match status" value="1"/>
</dbReference>
<comment type="subcellular location">
    <subcellularLocation>
        <location evidence="1">Mitochondrion inner membrane</location>
        <topology evidence="1">Single-pass membrane protein</topology>
    </subcellularLocation>
</comment>
<comment type="subunit">
    <text evidence="1">Component of the TIM23 complex.</text>
</comment>
<dbReference type="EMBL" id="KK198762">
    <property type="protein sequence ID" value="KCW51931.1"/>
    <property type="molecule type" value="Genomic_DNA"/>
</dbReference>
<feature type="domain" description="FCP1 homology" evidence="2">
    <location>
        <begin position="185"/>
        <end position="366"/>
    </location>
</feature>
<dbReference type="AlphaFoldDB" id="A0A059AE98"/>
<dbReference type="SUPFAM" id="SSF56784">
    <property type="entry name" value="HAD-like"/>
    <property type="match status" value="1"/>
</dbReference>
<organism evidence="3">
    <name type="scientific">Eucalyptus grandis</name>
    <name type="common">Flooded gum</name>
    <dbReference type="NCBI Taxonomy" id="71139"/>
    <lineage>
        <taxon>Eukaryota</taxon>
        <taxon>Viridiplantae</taxon>
        <taxon>Streptophyta</taxon>
        <taxon>Embryophyta</taxon>
        <taxon>Tracheophyta</taxon>
        <taxon>Spermatophyta</taxon>
        <taxon>Magnoliopsida</taxon>
        <taxon>eudicotyledons</taxon>
        <taxon>Gunneridae</taxon>
        <taxon>Pentapetalae</taxon>
        <taxon>rosids</taxon>
        <taxon>malvids</taxon>
        <taxon>Myrtales</taxon>
        <taxon>Myrtaceae</taxon>
        <taxon>Myrtoideae</taxon>
        <taxon>Eucalypteae</taxon>
        <taxon>Eucalyptus</taxon>
    </lineage>
</organism>
<dbReference type="PANTHER" id="PTHR12210">
    <property type="entry name" value="DULLARD PROTEIN PHOSPHATASE"/>
    <property type="match status" value="1"/>
</dbReference>
<dbReference type="InterPro" id="IPR004274">
    <property type="entry name" value="FCP1_dom"/>
</dbReference>
<sequence length="417" mass="48030">MLKMMTESIKPVETDMVNSSNRKIFVQENSKLASKAVTFSMNLTEQQENPLQADLMTQRSRFRNLKLEEGTRNNPFEVSIMDRNKTKQWSMCMKTPQAVSNSSTAYELLGNGLADLSQASLLPNIGVAGENCVLRNGNKLFEYSVHEAKPKLLEQLSGKDEAMMEYSIGRQHHGIFHFSPARPLFLHRRKLLILDINGLLADIVSPPPKDYKADINIARRAVFKRPFCIDFLKFCFERFDVGIWSSRNKKNVERVVDYLLGDMKHKLLFCWDLSHCTATRFRTLENKHKALVFKEVRRLWEKHESSLPWQKGDYDESNTLLLDDSPYKALLNPPHTAVFPNSYRFQHESDVSLGNGGNLRVYLEELAAANDIRQYVAQHPFGQTAITAKSKYWGFYRRVMSTVTPRDHPYFSAQARP</sequence>
<dbReference type="OrthoDB" id="1711508at2759"/>
<comment type="similarity">
    <text evidence="1">Belongs to the TIM50 family.</text>
</comment>
<dbReference type="InterPro" id="IPR050365">
    <property type="entry name" value="TIM50"/>
</dbReference>
<proteinExistence type="inferred from homology"/>
<keyword evidence="1" id="KW-0653">Protein transport</keyword>
<evidence type="ECO:0000259" key="2">
    <source>
        <dbReference type="PROSITE" id="PS50969"/>
    </source>
</evidence>
<dbReference type="GO" id="GO:0005744">
    <property type="term" value="C:TIM23 mitochondrial import inner membrane translocase complex"/>
    <property type="evidence" value="ECO:0000318"/>
    <property type="project" value="GO_Central"/>
</dbReference>
<dbReference type="GO" id="GO:0030150">
    <property type="term" value="P:protein import into mitochondrial matrix"/>
    <property type="evidence" value="ECO:0000318"/>
    <property type="project" value="GO_Central"/>
</dbReference>
<gene>
    <name evidence="3" type="ORF">EUGRSUZ_J01384</name>
</gene>
<dbReference type="InParanoid" id="A0A059AE98"/>
<dbReference type="Gramene" id="KCW51931">
    <property type="protein sequence ID" value="KCW51931"/>
    <property type="gene ID" value="EUGRSUZ_J01384"/>
</dbReference>
<dbReference type="KEGG" id="egr:104422027"/>